<evidence type="ECO:0000259" key="5">
    <source>
        <dbReference type="PROSITE" id="PS50893"/>
    </source>
</evidence>
<dbReference type="Gene3D" id="3.40.50.300">
    <property type="entry name" value="P-loop containing nucleotide triphosphate hydrolases"/>
    <property type="match status" value="1"/>
</dbReference>
<dbReference type="Pfam" id="PF08402">
    <property type="entry name" value="TOBE_2"/>
    <property type="match status" value="1"/>
</dbReference>
<dbReference type="SUPFAM" id="SSF50331">
    <property type="entry name" value="MOP-like"/>
    <property type="match status" value="1"/>
</dbReference>
<sequence>MKATTSPVLSLENLKKSYGDVEVLHDISLSMLPGDFLVLLGPSGCGKSTLLNCIAGLEEITSGSLRIGEADMTDVPPRDRDIAMVFQSYALYPTMTVAENITFGMKVRGISKAEQAEALARVAAVLQIEPLLARKPSELSGGQRQRVAMGRALVRDPKLFLFDEPLSNLDAKLRVEMRAEIRRLHETVNASVVYVTHDQIEAMTLATRICVMNEGYVQQFGTPDEIYFTPANTFVARFMGNPPMNIAAATCRREGAGSVLSFGDQEIRVAAALPEGAVEFGFRPEDAEVSQGAGSFSAPFTVERIERTGGDTFAEAKLGETTVTIRLPARARVAAGDALSVSLPAHALHFFDAATGRRIEAGA</sequence>
<dbReference type="PROSITE" id="PS50893">
    <property type="entry name" value="ABC_TRANSPORTER_2"/>
    <property type="match status" value="1"/>
</dbReference>
<dbReference type="CDD" id="cd03301">
    <property type="entry name" value="ABC_MalK_N"/>
    <property type="match status" value="1"/>
</dbReference>
<proteinExistence type="inferred from homology"/>
<dbReference type="AlphaFoldDB" id="A0A1Y5S704"/>
<dbReference type="SMART" id="SM00382">
    <property type="entry name" value="AAA"/>
    <property type="match status" value="1"/>
</dbReference>
<dbReference type="PROSITE" id="PS00211">
    <property type="entry name" value="ABC_TRANSPORTER_1"/>
    <property type="match status" value="1"/>
</dbReference>
<dbReference type="RefSeq" id="WP_085868064.1">
    <property type="nucleotide sequence ID" value="NZ_FWFQ01000008.1"/>
</dbReference>
<evidence type="ECO:0000256" key="3">
    <source>
        <dbReference type="ARBA" id="ARBA00022741"/>
    </source>
</evidence>
<evidence type="ECO:0000313" key="6">
    <source>
        <dbReference type="EMBL" id="SLN31569.1"/>
    </source>
</evidence>
<dbReference type="GO" id="GO:0005524">
    <property type="term" value="F:ATP binding"/>
    <property type="evidence" value="ECO:0007669"/>
    <property type="project" value="UniProtKB-KW"/>
</dbReference>
<keyword evidence="4 6" id="KW-0067">ATP-binding</keyword>
<dbReference type="InterPro" id="IPR015855">
    <property type="entry name" value="ABC_transpr_MalK-like"/>
</dbReference>
<keyword evidence="3" id="KW-0547">Nucleotide-binding</keyword>
<dbReference type="Pfam" id="PF00005">
    <property type="entry name" value="ABC_tran"/>
    <property type="match status" value="1"/>
</dbReference>
<dbReference type="Gene3D" id="2.40.50.100">
    <property type="match status" value="1"/>
</dbReference>
<dbReference type="Gene3D" id="2.40.50.140">
    <property type="entry name" value="Nucleic acid-binding proteins"/>
    <property type="match status" value="1"/>
</dbReference>
<dbReference type="Proteomes" id="UP000193409">
    <property type="component" value="Unassembled WGS sequence"/>
</dbReference>
<accession>A0A1Y5S704</accession>
<dbReference type="InterPro" id="IPR027417">
    <property type="entry name" value="P-loop_NTPase"/>
</dbReference>
<dbReference type="EMBL" id="FWFQ01000008">
    <property type="protein sequence ID" value="SLN31569.1"/>
    <property type="molecule type" value="Genomic_DNA"/>
</dbReference>
<dbReference type="NCBIfam" id="NF008653">
    <property type="entry name" value="PRK11650.1"/>
    <property type="match status" value="1"/>
</dbReference>
<dbReference type="InterPro" id="IPR012340">
    <property type="entry name" value="NA-bd_OB-fold"/>
</dbReference>
<dbReference type="InterPro" id="IPR047641">
    <property type="entry name" value="ABC_transpr_MalK/UgpC-like"/>
</dbReference>
<dbReference type="GO" id="GO:0016887">
    <property type="term" value="F:ATP hydrolysis activity"/>
    <property type="evidence" value="ECO:0007669"/>
    <property type="project" value="InterPro"/>
</dbReference>
<dbReference type="InterPro" id="IPR003439">
    <property type="entry name" value="ABC_transporter-like_ATP-bd"/>
</dbReference>
<keyword evidence="6" id="KW-0378">Hydrolase</keyword>
<evidence type="ECO:0000256" key="1">
    <source>
        <dbReference type="ARBA" id="ARBA00005417"/>
    </source>
</evidence>
<keyword evidence="2" id="KW-0813">Transport</keyword>
<evidence type="ECO:0000313" key="7">
    <source>
        <dbReference type="Proteomes" id="UP000193409"/>
    </source>
</evidence>
<organism evidence="6 7">
    <name type="scientific">Pseudoruegeria aquimaris</name>
    <dbReference type="NCBI Taxonomy" id="393663"/>
    <lineage>
        <taxon>Bacteria</taxon>
        <taxon>Pseudomonadati</taxon>
        <taxon>Pseudomonadota</taxon>
        <taxon>Alphaproteobacteria</taxon>
        <taxon>Rhodobacterales</taxon>
        <taxon>Roseobacteraceae</taxon>
        <taxon>Pseudoruegeria</taxon>
    </lineage>
</organism>
<protein>
    <submittedName>
        <fullName evidence="6">sn-glycerol-3-phosphate import ATP-binding protein UgpC</fullName>
        <ecNumber evidence="6">3.6.3.20</ecNumber>
    </submittedName>
</protein>
<gene>
    <name evidence="6" type="primary">ugpC_5</name>
    <name evidence="6" type="ORF">PSA7680_01525</name>
</gene>
<dbReference type="InterPro" id="IPR017871">
    <property type="entry name" value="ABC_transporter-like_CS"/>
</dbReference>
<dbReference type="SUPFAM" id="SSF52540">
    <property type="entry name" value="P-loop containing nucleoside triphosphate hydrolases"/>
    <property type="match status" value="1"/>
</dbReference>
<dbReference type="PANTHER" id="PTHR43875">
    <property type="entry name" value="MALTODEXTRIN IMPORT ATP-BINDING PROTEIN MSMX"/>
    <property type="match status" value="1"/>
</dbReference>
<dbReference type="PANTHER" id="PTHR43875:SF14">
    <property type="entry name" value="ABC TRANSPORTER ATP-BINDING PROTEIN"/>
    <property type="match status" value="1"/>
</dbReference>
<name>A0A1Y5S704_9RHOB</name>
<dbReference type="OrthoDB" id="9802264at2"/>
<dbReference type="InterPro" id="IPR003593">
    <property type="entry name" value="AAA+_ATPase"/>
</dbReference>
<evidence type="ECO:0000256" key="2">
    <source>
        <dbReference type="ARBA" id="ARBA00022448"/>
    </source>
</evidence>
<dbReference type="EC" id="3.6.3.20" evidence="6"/>
<feature type="domain" description="ABC transporter" evidence="5">
    <location>
        <begin position="9"/>
        <end position="239"/>
    </location>
</feature>
<comment type="similarity">
    <text evidence="1">Belongs to the ABC transporter superfamily.</text>
</comment>
<dbReference type="InterPro" id="IPR008995">
    <property type="entry name" value="Mo/tungstate-bd_C_term_dom"/>
</dbReference>
<dbReference type="InterPro" id="IPR013611">
    <property type="entry name" value="Transp-assoc_OB_typ2"/>
</dbReference>
<dbReference type="GO" id="GO:0055052">
    <property type="term" value="C:ATP-binding cassette (ABC) transporter complex, substrate-binding subunit-containing"/>
    <property type="evidence" value="ECO:0007669"/>
    <property type="project" value="TreeGrafter"/>
</dbReference>
<evidence type="ECO:0000256" key="4">
    <source>
        <dbReference type="ARBA" id="ARBA00022840"/>
    </source>
</evidence>
<keyword evidence="7" id="KW-1185">Reference proteome</keyword>
<dbReference type="FunFam" id="3.40.50.300:FF:000042">
    <property type="entry name" value="Maltose/maltodextrin ABC transporter, ATP-binding protein"/>
    <property type="match status" value="1"/>
</dbReference>
<dbReference type="GO" id="GO:0008643">
    <property type="term" value="P:carbohydrate transport"/>
    <property type="evidence" value="ECO:0007669"/>
    <property type="project" value="InterPro"/>
</dbReference>
<dbReference type="GO" id="GO:0140359">
    <property type="term" value="F:ABC-type transporter activity"/>
    <property type="evidence" value="ECO:0007669"/>
    <property type="project" value="InterPro"/>
</dbReference>
<reference evidence="6 7" key="1">
    <citation type="submission" date="2017-03" db="EMBL/GenBank/DDBJ databases">
        <authorList>
            <person name="Afonso C.L."/>
            <person name="Miller P.J."/>
            <person name="Scott M.A."/>
            <person name="Spackman E."/>
            <person name="Goraichik I."/>
            <person name="Dimitrov K.M."/>
            <person name="Suarez D.L."/>
            <person name="Swayne D.E."/>
        </authorList>
    </citation>
    <scope>NUCLEOTIDE SEQUENCE [LARGE SCALE GENOMIC DNA]</scope>
    <source>
        <strain evidence="6 7">CECT 7680</strain>
    </source>
</reference>